<dbReference type="WBParaSite" id="Gr19_v10_g16650.t1">
    <property type="protein sequence ID" value="Gr19_v10_g16650.t1"/>
    <property type="gene ID" value="Gr19_v10_g16650"/>
</dbReference>
<proteinExistence type="predicted"/>
<evidence type="ECO:0000313" key="3">
    <source>
        <dbReference type="WBParaSite" id="Gr19_v10_g16650.t1"/>
    </source>
</evidence>
<organism evidence="2 3">
    <name type="scientific">Globodera rostochiensis</name>
    <name type="common">Golden nematode worm</name>
    <name type="synonym">Heterodera rostochiensis</name>
    <dbReference type="NCBI Taxonomy" id="31243"/>
    <lineage>
        <taxon>Eukaryota</taxon>
        <taxon>Metazoa</taxon>
        <taxon>Ecdysozoa</taxon>
        <taxon>Nematoda</taxon>
        <taxon>Chromadorea</taxon>
        <taxon>Rhabditida</taxon>
        <taxon>Tylenchina</taxon>
        <taxon>Tylenchomorpha</taxon>
        <taxon>Tylenchoidea</taxon>
        <taxon>Heteroderidae</taxon>
        <taxon>Heteroderinae</taxon>
        <taxon>Globodera</taxon>
    </lineage>
</organism>
<feature type="compositionally biased region" description="Low complexity" evidence="1">
    <location>
        <begin position="574"/>
        <end position="591"/>
    </location>
</feature>
<dbReference type="Proteomes" id="UP000887572">
    <property type="component" value="Unplaced"/>
</dbReference>
<evidence type="ECO:0000313" key="2">
    <source>
        <dbReference type="Proteomes" id="UP000887572"/>
    </source>
</evidence>
<keyword evidence="2" id="KW-1185">Reference proteome</keyword>
<reference evidence="3" key="1">
    <citation type="submission" date="2022-11" db="UniProtKB">
        <authorList>
            <consortium name="WormBaseParasite"/>
        </authorList>
    </citation>
    <scope>IDENTIFICATION</scope>
</reference>
<sequence length="659" mass="71559">MGKRKHKEEVHDEDDVDEPAAQFREPSLKRIKRERPNDEDSFVADTSPLLPNGHHPSSSKACVAGLNGSFRGEAGEEPDVNDNPVWLVRKPINMPIEDLHKIHFTRKAKYQCQRFPTTTTTSSAQSTTNDQRVECHLVKPIRPMIHVVSDRKRNFDEKVPMTQGCCLRGVVWINNIDDDDDAVFSEMPVRTVRREPVVDHQQLKERLKAFGRVMGERRKLEEQQAVASAQDSPHIHSHHRGSTTSSRKRSRRGLPPLHRRTEFGGANATLRRSTLPLIETKMSSSAVRTPTRFSPATFFTMAMPSGVNGGGITANCGQQQQRHPQQQCSHVPTTVPSFIGGTPKLRNRQKRGPPMRSQQRQQDATALGKTANGAINCLKSPNGSTTADKKQQQTRSKCQQFGGGGVAGETTACATATTPSRPQQLFRHSIRREQSASAIVILPRRCNTNNANGFGTVYGTAHPYAGCYTPPSAIFSYEDHEVSPIFAGPKFIESPAAKSLPLPPSQWLEKGLKTQQKQGEEEAVINALEQDEDDADEGDDEADAQEVDNNNDDDKPLAKQFGGLTVLSSGGRGHSSSSSSESSTSSSSSSSDGGGGGGGSSGVEQHFNGFIPGSWSPPTAAAATTSASNSAIIVKPVTVTPIGIRMDPLHLIAATVMFT</sequence>
<feature type="region of interest" description="Disordered" evidence="1">
    <location>
        <begin position="531"/>
        <end position="627"/>
    </location>
</feature>
<accession>A0A914HE23</accession>
<feature type="compositionally biased region" description="Gly residues" evidence="1">
    <location>
        <begin position="592"/>
        <end position="601"/>
    </location>
</feature>
<feature type="compositionally biased region" description="Basic residues" evidence="1">
    <location>
        <begin position="235"/>
        <end position="252"/>
    </location>
</feature>
<evidence type="ECO:0000256" key="1">
    <source>
        <dbReference type="SAM" id="MobiDB-lite"/>
    </source>
</evidence>
<feature type="region of interest" description="Disordered" evidence="1">
    <location>
        <begin position="1"/>
        <end position="61"/>
    </location>
</feature>
<name>A0A914HE23_GLORO</name>
<feature type="region of interest" description="Disordered" evidence="1">
    <location>
        <begin position="317"/>
        <end position="405"/>
    </location>
</feature>
<dbReference type="AlphaFoldDB" id="A0A914HE23"/>
<feature type="compositionally biased region" description="Low complexity" evidence="1">
    <location>
        <begin position="318"/>
        <end position="327"/>
    </location>
</feature>
<feature type="region of interest" description="Disordered" evidence="1">
    <location>
        <begin position="219"/>
        <end position="261"/>
    </location>
</feature>
<protein>
    <submittedName>
        <fullName evidence="3">Uncharacterized protein</fullName>
    </submittedName>
</protein>
<feature type="compositionally biased region" description="Acidic residues" evidence="1">
    <location>
        <begin position="531"/>
        <end position="551"/>
    </location>
</feature>